<sequence>MSANFSVMFLDDDSYLLSAYQRMLRGVPFHCVFEQSCRRAHNYLGSHSVSLLLADYLMPEQSGLEFCQHKANWMQPTRCYLLSAMHEPLLFKQAEQDSVIQGVLAKPITKSELLAFLHQQQHELLIRNFQE</sequence>
<feature type="domain" description="Response regulatory" evidence="2">
    <location>
        <begin position="6"/>
        <end position="121"/>
    </location>
</feature>
<dbReference type="SUPFAM" id="SSF52172">
    <property type="entry name" value="CheY-like"/>
    <property type="match status" value="1"/>
</dbReference>
<feature type="modified residue" description="4-aspartylphosphate" evidence="1">
    <location>
        <position position="55"/>
    </location>
</feature>
<dbReference type="Gene3D" id="3.40.50.2300">
    <property type="match status" value="1"/>
</dbReference>
<comment type="caution">
    <text evidence="3">The sequence shown here is derived from an EMBL/GenBank/DDBJ whole genome shotgun (WGS) entry which is preliminary data.</text>
</comment>
<evidence type="ECO:0000256" key="1">
    <source>
        <dbReference type="PROSITE-ProRule" id="PRU00169"/>
    </source>
</evidence>
<reference evidence="3 4" key="1">
    <citation type="submission" date="2023-08" db="EMBL/GenBank/DDBJ databases">
        <authorList>
            <person name="Joshi A."/>
            <person name="Thite S."/>
        </authorList>
    </citation>
    <scope>NUCLEOTIDE SEQUENCE [LARGE SCALE GENOMIC DNA]</scope>
    <source>
        <strain evidence="3 4">AC40</strain>
    </source>
</reference>
<accession>A0ABT9GWA8</accession>
<name>A0ABT9GWA8_9GAMM</name>
<dbReference type="Pfam" id="PF00072">
    <property type="entry name" value="Response_reg"/>
    <property type="match status" value="1"/>
</dbReference>
<gene>
    <name evidence="3" type="ORF">Q3O60_03965</name>
</gene>
<dbReference type="InterPro" id="IPR001789">
    <property type="entry name" value="Sig_transdc_resp-reg_receiver"/>
</dbReference>
<proteinExistence type="predicted"/>
<keyword evidence="4" id="KW-1185">Reference proteome</keyword>
<keyword evidence="1" id="KW-0597">Phosphoprotein</keyword>
<dbReference type="Proteomes" id="UP001231616">
    <property type="component" value="Unassembled WGS sequence"/>
</dbReference>
<evidence type="ECO:0000259" key="2">
    <source>
        <dbReference type="PROSITE" id="PS50110"/>
    </source>
</evidence>
<dbReference type="RefSeq" id="WP_305892605.1">
    <property type="nucleotide sequence ID" value="NZ_JAUZVZ010000004.1"/>
</dbReference>
<evidence type="ECO:0000313" key="4">
    <source>
        <dbReference type="Proteomes" id="UP001231616"/>
    </source>
</evidence>
<evidence type="ECO:0000313" key="3">
    <source>
        <dbReference type="EMBL" id="MDP4535342.1"/>
    </source>
</evidence>
<dbReference type="EMBL" id="JAUZVZ010000004">
    <property type="protein sequence ID" value="MDP4535342.1"/>
    <property type="molecule type" value="Genomic_DNA"/>
</dbReference>
<organism evidence="3 4">
    <name type="scientific">Alkalimonas collagenimarina</name>
    <dbReference type="NCBI Taxonomy" id="400390"/>
    <lineage>
        <taxon>Bacteria</taxon>
        <taxon>Pseudomonadati</taxon>
        <taxon>Pseudomonadota</taxon>
        <taxon>Gammaproteobacteria</taxon>
        <taxon>Alkalimonas</taxon>
    </lineage>
</organism>
<dbReference type="PROSITE" id="PS50110">
    <property type="entry name" value="RESPONSE_REGULATORY"/>
    <property type="match status" value="1"/>
</dbReference>
<protein>
    <submittedName>
        <fullName evidence="3">Response regulator</fullName>
    </submittedName>
</protein>
<dbReference type="InterPro" id="IPR011006">
    <property type="entry name" value="CheY-like_superfamily"/>
</dbReference>